<gene>
    <name evidence="1" type="ORF">GGR20_002365</name>
</gene>
<reference evidence="1 2" key="1">
    <citation type="submission" date="2020-08" db="EMBL/GenBank/DDBJ databases">
        <title>Genomic Encyclopedia of Type Strains, Phase IV (KMG-IV): sequencing the most valuable type-strain genomes for metagenomic binning, comparative biology and taxonomic classification.</title>
        <authorList>
            <person name="Goeker M."/>
        </authorList>
    </citation>
    <scope>NUCLEOTIDE SEQUENCE [LARGE SCALE GENOMIC DNA]</scope>
    <source>
        <strain evidence="1 2">DSM 23447</strain>
    </source>
</reference>
<dbReference type="RefSeq" id="WP_183311441.1">
    <property type="nucleotide sequence ID" value="NZ_JACIEW010000005.1"/>
</dbReference>
<protein>
    <submittedName>
        <fullName evidence="1">Uncharacterized protein</fullName>
    </submittedName>
</protein>
<comment type="caution">
    <text evidence="1">The sequence shown here is derived from an EMBL/GenBank/DDBJ whole genome shotgun (WGS) entry which is preliminary data.</text>
</comment>
<keyword evidence="2" id="KW-1185">Reference proteome</keyword>
<dbReference type="AlphaFoldDB" id="A0A7W6INZ9"/>
<name>A0A7W6INZ9_9HYPH</name>
<sequence>MVRQDDMILEGVKAGELASLSALARGEPVARGSDMAPLCAKGWVELAGNQPIITLTGRTLLDHPPTGLR</sequence>
<organism evidence="1 2">
    <name type="scientific">Devosia subaequoris</name>
    <dbReference type="NCBI Taxonomy" id="395930"/>
    <lineage>
        <taxon>Bacteria</taxon>
        <taxon>Pseudomonadati</taxon>
        <taxon>Pseudomonadota</taxon>
        <taxon>Alphaproteobacteria</taxon>
        <taxon>Hyphomicrobiales</taxon>
        <taxon>Devosiaceae</taxon>
        <taxon>Devosia</taxon>
    </lineage>
</organism>
<proteinExistence type="predicted"/>
<accession>A0A7W6INZ9</accession>
<evidence type="ECO:0000313" key="1">
    <source>
        <dbReference type="EMBL" id="MBB4052717.1"/>
    </source>
</evidence>
<dbReference type="EMBL" id="JACIEW010000005">
    <property type="protein sequence ID" value="MBB4052717.1"/>
    <property type="molecule type" value="Genomic_DNA"/>
</dbReference>
<evidence type="ECO:0000313" key="2">
    <source>
        <dbReference type="Proteomes" id="UP000547011"/>
    </source>
</evidence>
<dbReference type="Proteomes" id="UP000547011">
    <property type="component" value="Unassembled WGS sequence"/>
</dbReference>